<dbReference type="OrthoDB" id="1348681at2759"/>
<reference evidence="3" key="1">
    <citation type="submission" date="2020-09" db="EMBL/GenBank/DDBJ databases">
        <title>Genome-Enabled Discovery of Anthraquinone Biosynthesis in Senna tora.</title>
        <authorList>
            <person name="Kang S.-H."/>
            <person name="Pandey R.P."/>
            <person name="Lee C.-M."/>
            <person name="Sim J.-S."/>
            <person name="Jeong J.-T."/>
            <person name="Choi B.-S."/>
            <person name="Jung M."/>
            <person name="Ginzburg D."/>
            <person name="Zhao K."/>
            <person name="Won S.Y."/>
            <person name="Oh T.-J."/>
            <person name="Yu Y."/>
            <person name="Kim N.-H."/>
            <person name="Lee O.R."/>
            <person name="Lee T.-H."/>
            <person name="Bashyal P."/>
            <person name="Kim T.-S."/>
            <person name="Lee W.-H."/>
            <person name="Kawkins C."/>
            <person name="Kim C.-K."/>
            <person name="Kim J.S."/>
            <person name="Ahn B.O."/>
            <person name="Rhee S.Y."/>
            <person name="Sohng J.K."/>
        </authorList>
    </citation>
    <scope>NUCLEOTIDE SEQUENCE</scope>
    <source>
        <tissue evidence="3">Leaf</tissue>
    </source>
</reference>
<dbReference type="Proteomes" id="UP000634136">
    <property type="component" value="Unassembled WGS sequence"/>
</dbReference>
<dbReference type="CDD" id="cd06222">
    <property type="entry name" value="RNase_H_like"/>
    <property type="match status" value="1"/>
</dbReference>
<evidence type="ECO:0000313" key="3">
    <source>
        <dbReference type="EMBL" id="KAF7814589.1"/>
    </source>
</evidence>
<evidence type="ECO:0000259" key="2">
    <source>
        <dbReference type="Pfam" id="PF13966"/>
    </source>
</evidence>
<dbReference type="AlphaFoldDB" id="A0A834TCJ3"/>
<accession>A0A834TCJ3</accession>
<comment type="caution">
    <text evidence="3">The sequence shown here is derived from an EMBL/GenBank/DDBJ whole genome shotgun (WGS) entry which is preliminary data.</text>
</comment>
<feature type="domain" description="RNase H type-1" evidence="1">
    <location>
        <begin position="502"/>
        <end position="599"/>
    </location>
</feature>
<keyword evidence="4" id="KW-1185">Reference proteome</keyword>
<dbReference type="PANTHER" id="PTHR47074">
    <property type="entry name" value="BNAC02G40300D PROTEIN"/>
    <property type="match status" value="1"/>
</dbReference>
<proteinExistence type="predicted"/>
<evidence type="ECO:0008006" key="5">
    <source>
        <dbReference type="Google" id="ProtNLM"/>
    </source>
</evidence>
<name>A0A834TCJ3_9FABA</name>
<dbReference type="InterPro" id="IPR044730">
    <property type="entry name" value="RNase_H-like_dom_plant"/>
</dbReference>
<dbReference type="EMBL" id="JAAIUW010000009">
    <property type="protein sequence ID" value="KAF7814589.1"/>
    <property type="molecule type" value="Genomic_DNA"/>
</dbReference>
<dbReference type="Pfam" id="PF13456">
    <property type="entry name" value="RVT_3"/>
    <property type="match status" value="1"/>
</dbReference>
<evidence type="ECO:0000313" key="4">
    <source>
        <dbReference type="Proteomes" id="UP000634136"/>
    </source>
</evidence>
<sequence length="600" mass="68638">MSHECYWKVYHKKSFNVGPLELALNNIWENPVGLKIVQLDAQTVQTFFDAEVDLLRAIQGGPWVYRNSWQLIVVEDLINKTEDTLLNQQDSNKGIESNSTKKVESDYLHDKLRSSTVKDNLVDANVMLLVDNPVSKSQEHKQVQSTIMDMDSPIPTHTEVSDERNLQMHMQVQNAMMDNPTSTQTEVPVECLNAHCVNDTHEKQAVSTVTKVRTWKIIIRENKENVQHGQPINPLKRQRGVLEELVNLNELPAENSLTKRVSVIFYRNMWLDSFWESLVGSLLVKTHGSGSSPQMGLYGEIRVQGVQKELSIKPIILRSSMQHTEAWKKIWKSSLPGKIKHFVWREIKEILSVCDRLRPKGLDVSPICPVCNAKDETTHHALLGCPSLSALWRRSTIPFVEEFDTIVPFADWFDCALTQWNSNQLCIFAITCYKLWNQRNEIHLNLTSAIVDQIWYQIRELWLEISSLSRTTIINSVTPPVAPKWSRPPFLWLKLNVYACSRNGWNAGVGCMIQNEWDRVLATATFRLPDVVTVEELEDEGVLLGLEMARDLSISKLVVEGDCKWVFDKLKTRQSSCAPVGLLFDSIKSLAFQFSHICFE</sequence>
<dbReference type="InterPro" id="IPR052929">
    <property type="entry name" value="RNase_H-like_EbsB-rel"/>
</dbReference>
<dbReference type="InterPro" id="IPR026960">
    <property type="entry name" value="RVT-Znf"/>
</dbReference>
<feature type="domain" description="Reverse transcriptase zinc-binding" evidence="2">
    <location>
        <begin position="317"/>
        <end position="392"/>
    </location>
</feature>
<dbReference type="PANTHER" id="PTHR47074:SF11">
    <property type="entry name" value="REVERSE TRANSCRIPTASE-LIKE PROTEIN"/>
    <property type="match status" value="1"/>
</dbReference>
<dbReference type="GO" id="GO:0003676">
    <property type="term" value="F:nucleic acid binding"/>
    <property type="evidence" value="ECO:0007669"/>
    <property type="project" value="InterPro"/>
</dbReference>
<dbReference type="Gene3D" id="3.30.420.10">
    <property type="entry name" value="Ribonuclease H-like superfamily/Ribonuclease H"/>
    <property type="match status" value="1"/>
</dbReference>
<dbReference type="Pfam" id="PF13966">
    <property type="entry name" value="zf-RVT"/>
    <property type="match status" value="1"/>
</dbReference>
<dbReference type="GO" id="GO:0004523">
    <property type="term" value="F:RNA-DNA hybrid ribonuclease activity"/>
    <property type="evidence" value="ECO:0007669"/>
    <property type="project" value="InterPro"/>
</dbReference>
<dbReference type="InterPro" id="IPR002156">
    <property type="entry name" value="RNaseH_domain"/>
</dbReference>
<evidence type="ECO:0000259" key="1">
    <source>
        <dbReference type="Pfam" id="PF13456"/>
    </source>
</evidence>
<dbReference type="InterPro" id="IPR036397">
    <property type="entry name" value="RNaseH_sf"/>
</dbReference>
<organism evidence="3 4">
    <name type="scientific">Senna tora</name>
    <dbReference type="NCBI Taxonomy" id="362788"/>
    <lineage>
        <taxon>Eukaryota</taxon>
        <taxon>Viridiplantae</taxon>
        <taxon>Streptophyta</taxon>
        <taxon>Embryophyta</taxon>
        <taxon>Tracheophyta</taxon>
        <taxon>Spermatophyta</taxon>
        <taxon>Magnoliopsida</taxon>
        <taxon>eudicotyledons</taxon>
        <taxon>Gunneridae</taxon>
        <taxon>Pentapetalae</taxon>
        <taxon>rosids</taxon>
        <taxon>fabids</taxon>
        <taxon>Fabales</taxon>
        <taxon>Fabaceae</taxon>
        <taxon>Caesalpinioideae</taxon>
        <taxon>Cassia clade</taxon>
        <taxon>Senna</taxon>
    </lineage>
</organism>
<protein>
    <recommendedName>
        <fullName evidence="5">Reverse transcriptase zinc-binding domain-containing protein</fullName>
    </recommendedName>
</protein>
<gene>
    <name evidence="3" type="ORF">G2W53_028558</name>
</gene>